<keyword evidence="4" id="KW-1185">Reference proteome</keyword>
<feature type="region of interest" description="Disordered" evidence="1">
    <location>
        <begin position="1008"/>
        <end position="1177"/>
    </location>
</feature>
<dbReference type="STRING" id="231916.A0A409XZJ1"/>
<dbReference type="OrthoDB" id="1881at2759"/>
<dbReference type="PANTHER" id="PTHR12307:SF36">
    <property type="entry name" value="GLYCOGEN-BINDING SUBUNIT 76A"/>
    <property type="match status" value="1"/>
</dbReference>
<feature type="compositionally biased region" description="Low complexity" evidence="1">
    <location>
        <begin position="829"/>
        <end position="851"/>
    </location>
</feature>
<dbReference type="GO" id="GO:0000164">
    <property type="term" value="C:protein phosphatase type 1 complex"/>
    <property type="evidence" value="ECO:0007669"/>
    <property type="project" value="TreeGrafter"/>
</dbReference>
<feature type="region of interest" description="Disordered" evidence="1">
    <location>
        <begin position="453"/>
        <end position="488"/>
    </location>
</feature>
<feature type="compositionally biased region" description="Low complexity" evidence="1">
    <location>
        <begin position="1111"/>
        <end position="1163"/>
    </location>
</feature>
<evidence type="ECO:0000313" key="4">
    <source>
        <dbReference type="Proteomes" id="UP000284706"/>
    </source>
</evidence>
<dbReference type="Pfam" id="PF03370">
    <property type="entry name" value="CBM_21"/>
    <property type="match status" value="1"/>
</dbReference>
<feature type="compositionally biased region" description="Low complexity" evidence="1">
    <location>
        <begin position="453"/>
        <end position="462"/>
    </location>
</feature>
<dbReference type="PROSITE" id="PS51159">
    <property type="entry name" value="CBM21"/>
    <property type="match status" value="1"/>
</dbReference>
<dbReference type="PANTHER" id="PTHR12307">
    <property type="entry name" value="PROTEIN PHOSPHATASE 1 REGULATORY SUBUNIT"/>
    <property type="match status" value="1"/>
</dbReference>
<dbReference type="InterPro" id="IPR038175">
    <property type="entry name" value="CBM21_dom_sf"/>
</dbReference>
<feature type="region of interest" description="Disordered" evidence="1">
    <location>
        <begin position="829"/>
        <end position="856"/>
    </location>
</feature>
<feature type="compositionally biased region" description="Basic and acidic residues" evidence="1">
    <location>
        <begin position="120"/>
        <end position="133"/>
    </location>
</feature>
<feature type="compositionally biased region" description="Low complexity" evidence="1">
    <location>
        <begin position="895"/>
        <end position="907"/>
    </location>
</feature>
<feature type="domain" description="CBM21" evidence="2">
    <location>
        <begin position="512"/>
        <end position="691"/>
    </location>
</feature>
<dbReference type="EMBL" id="NHYE01001389">
    <property type="protein sequence ID" value="PPQ96200.1"/>
    <property type="molecule type" value="Genomic_DNA"/>
</dbReference>
<feature type="compositionally biased region" description="Acidic residues" evidence="1">
    <location>
        <begin position="109"/>
        <end position="119"/>
    </location>
</feature>
<accession>A0A409XZJ1</accession>
<feature type="compositionally biased region" description="Polar residues" evidence="1">
    <location>
        <begin position="241"/>
        <end position="250"/>
    </location>
</feature>
<feature type="region of interest" description="Disordered" evidence="1">
    <location>
        <begin position="407"/>
        <end position="432"/>
    </location>
</feature>
<feature type="compositionally biased region" description="Gly residues" evidence="1">
    <location>
        <begin position="1066"/>
        <end position="1086"/>
    </location>
</feature>
<feature type="compositionally biased region" description="Low complexity" evidence="1">
    <location>
        <begin position="183"/>
        <end position="198"/>
    </location>
</feature>
<reference evidence="3 4" key="1">
    <citation type="journal article" date="2018" name="Evol. Lett.">
        <title>Horizontal gene cluster transfer increased hallucinogenic mushroom diversity.</title>
        <authorList>
            <person name="Reynolds H.T."/>
            <person name="Vijayakumar V."/>
            <person name="Gluck-Thaler E."/>
            <person name="Korotkin H.B."/>
            <person name="Matheny P.B."/>
            <person name="Slot J.C."/>
        </authorList>
    </citation>
    <scope>NUCLEOTIDE SEQUENCE [LARGE SCALE GENOMIC DNA]</scope>
    <source>
        <strain evidence="3 4">SRW20</strain>
    </source>
</reference>
<feature type="compositionally biased region" description="Pro residues" evidence="1">
    <location>
        <begin position="364"/>
        <end position="382"/>
    </location>
</feature>
<feature type="compositionally biased region" description="Low complexity" evidence="1">
    <location>
        <begin position="326"/>
        <end position="363"/>
    </location>
</feature>
<gene>
    <name evidence="3" type="ORF">CVT26_005511</name>
</gene>
<feature type="compositionally biased region" description="Low complexity" evidence="1">
    <location>
        <begin position="1196"/>
        <end position="1207"/>
    </location>
</feature>
<feature type="compositionally biased region" description="Polar residues" evidence="1">
    <location>
        <begin position="783"/>
        <end position="797"/>
    </location>
</feature>
<sequence length="1216" mass="127967">MPYALPSSPTSQQQQDGTREEQQRHAYTPSQGRAGHRRSYSHIVLPESTAFTSTSSSLGSLPRRRSTSSAPSTPGPSVRDLGSAAAGSSLGIAGPSSQNRKPTFQLGRDDDDSSSGEENQDQRPPRISVRRDADDDDDEDGDDQLRRLPPLKLKLKTSPFDTAAAPFSPPPTQLHGQGQLAVPFPRSSPRTSPTNSPSVATSSLPFPAPGPMHTRSASAEPAPLDSSSAGNPATRLLRPSFSRTSSTPILLSNGRPLKSSLKSSSSSPNIPFPPQSLVPSILWPDLHRKPEPHRQYHHHHHHERAASAPTTPHIGPPSGDMHSLDSSQASMSPPPSLSSSITSDSTTTSVATSNASSGTTSPTSPSPPPSPGSYYYHPPPPKNVHFPSQEETLATVKIFNRSARPASLSLSRVGEDTETETEGETSGTGGSGLGKWGWGWNAYSGSGFGRYPSASASLSSSSQQGYPFPKVAKTPVPSTQEKDSDTEDRVVVEKEWYYDIDPDHSSDVPMRGAERADGNIYLESVGFVRADSSSPTPSRPLTLTGTLLVRNVTYQKTVAIRFTLDDWHTTNDVLATHEKSLSALPGSFWGRREGRQGEKVLSPYALESTASGGGVFFGDKPAWDRFRFNINLEDYATSESLEKRTLWLVGRYSAGIAAPSSGGQITVHPPGGTGILSEWWDNNGGRNYGFGFRKVEREKKVVVEGRERKDGVFGASGSYKRGVILSAPSAYSPPQLQGSGKSYPAPPQISSSVSFPSGHAQAQAMYNSQHQQSPYRQQGFSATLSYQQQPDSSPTVYQQLTQQHQQHQAALAQSTLARLKKLNLRNYAAPTSPTASSSVTASTATSAESTPVHTPTQDDVVRTVLPHDDDELAAELGVGVPSPSTDRRGVDIAKPRSTTSPMPSSGSPIAADSMIGTTPPFSTLGSSPSVGSRATTSAGSLYWPWGSFGDVVSGFGSKKETTARDEAQEAKQDQEVHLPAAPAANADSIHTEDDAKVASLLENIKERSMAPPPVFGGPGGVMPPRRRKDSAHKREGAADGNEAHISKATFSIGSGGFKRGSSSSGSGSGSDSGSATGGPHRGGGYRPGSPAPRPGLVRNPGGSLGVAGGRSSPSAAPSITFKVSPVPSPSRSPLGTPTPSSVTVGSTSSPLSSSSSTPTAAPATPAPTPINTPAAQKTDDALYQAFVRQWCFAQGPSPATTSTVTSAQEGPTLQVR</sequence>
<dbReference type="InterPro" id="IPR005036">
    <property type="entry name" value="CBM21_dom"/>
</dbReference>
<comment type="caution">
    <text evidence="3">The sequence shown here is derived from an EMBL/GenBank/DDBJ whole genome shotgun (WGS) entry which is preliminary data.</text>
</comment>
<evidence type="ECO:0000313" key="3">
    <source>
        <dbReference type="EMBL" id="PPQ96200.1"/>
    </source>
</evidence>
<feature type="region of interest" description="Disordered" evidence="1">
    <location>
        <begin position="1195"/>
        <end position="1216"/>
    </location>
</feature>
<dbReference type="InterPro" id="IPR050782">
    <property type="entry name" value="PP1_regulatory_subunit_3"/>
</dbReference>
<feature type="compositionally biased region" description="Low complexity" evidence="1">
    <location>
        <begin position="257"/>
        <end position="267"/>
    </location>
</feature>
<feature type="compositionally biased region" description="Basic and acidic residues" evidence="1">
    <location>
        <begin position="285"/>
        <end position="294"/>
    </location>
</feature>
<feature type="compositionally biased region" description="Low complexity" evidence="1">
    <location>
        <begin position="48"/>
        <end position="97"/>
    </location>
</feature>
<dbReference type="GO" id="GO:0008157">
    <property type="term" value="F:protein phosphatase 1 binding"/>
    <property type="evidence" value="ECO:0007669"/>
    <property type="project" value="TreeGrafter"/>
</dbReference>
<evidence type="ECO:0000259" key="2">
    <source>
        <dbReference type="PROSITE" id="PS51159"/>
    </source>
</evidence>
<dbReference type="GO" id="GO:2001069">
    <property type="term" value="F:glycogen binding"/>
    <property type="evidence" value="ECO:0007669"/>
    <property type="project" value="TreeGrafter"/>
</dbReference>
<protein>
    <recommendedName>
        <fullName evidence="2">CBM21 domain-containing protein</fullName>
    </recommendedName>
</protein>
<organism evidence="3 4">
    <name type="scientific">Gymnopilus dilepis</name>
    <dbReference type="NCBI Taxonomy" id="231916"/>
    <lineage>
        <taxon>Eukaryota</taxon>
        <taxon>Fungi</taxon>
        <taxon>Dikarya</taxon>
        <taxon>Basidiomycota</taxon>
        <taxon>Agaricomycotina</taxon>
        <taxon>Agaricomycetes</taxon>
        <taxon>Agaricomycetidae</taxon>
        <taxon>Agaricales</taxon>
        <taxon>Agaricineae</taxon>
        <taxon>Hymenogastraceae</taxon>
        <taxon>Gymnopilus</taxon>
    </lineage>
</organism>
<dbReference type="GO" id="GO:0005979">
    <property type="term" value="P:regulation of glycogen biosynthetic process"/>
    <property type="evidence" value="ECO:0007669"/>
    <property type="project" value="TreeGrafter"/>
</dbReference>
<feature type="region of interest" description="Disordered" evidence="1">
    <location>
        <begin position="1"/>
        <end position="387"/>
    </location>
</feature>
<name>A0A409XZJ1_9AGAR</name>
<feature type="region of interest" description="Disordered" evidence="1">
    <location>
        <begin position="876"/>
        <end position="907"/>
    </location>
</feature>
<dbReference type="AlphaFoldDB" id="A0A409XZJ1"/>
<feature type="compositionally biased region" description="Basic and acidic residues" evidence="1">
    <location>
        <begin position="885"/>
        <end position="894"/>
    </location>
</feature>
<dbReference type="Proteomes" id="UP000284706">
    <property type="component" value="Unassembled WGS sequence"/>
</dbReference>
<feature type="region of interest" description="Disordered" evidence="1">
    <location>
        <begin position="734"/>
        <end position="778"/>
    </location>
</feature>
<feature type="compositionally biased region" description="Polar residues" evidence="1">
    <location>
        <begin position="764"/>
        <end position="778"/>
    </location>
</feature>
<feature type="region of interest" description="Disordered" evidence="1">
    <location>
        <begin position="783"/>
        <end position="802"/>
    </location>
</feature>
<dbReference type="Gene3D" id="2.60.40.2440">
    <property type="entry name" value="Carbohydrate binding type-21 domain"/>
    <property type="match status" value="1"/>
</dbReference>
<dbReference type="InParanoid" id="A0A409XZJ1"/>
<feature type="compositionally biased region" description="Basic and acidic residues" evidence="1">
    <location>
        <begin position="1032"/>
        <end position="1045"/>
    </location>
</feature>
<evidence type="ECO:0000256" key="1">
    <source>
        <dbReference type="SAM" id="MobiDB-lite"/>
    </source>
</evidence>
<proteinExistence type="predicted"/>